<keyword evidence="2" id="KW-1185">Reference proteome</keyword>
<gene>
    <name evidence="1" type="ORF">CYMTET_21252</name>
</gene>
<evidence type="ECO:0000313" key="1">
    <source>
        <dbReference type="EMBL" id="KAK3270348.1"/>
    </source>
</evidence>
<dbReference type="AlphaFoldDB" id="A0AAE0L354"/>
<name>A0AAE0L354_9CHLO</name>
<protein>
    <submittedName>
        <fullName evidence="1">Uncharacterized protein</fullName>
    </submittedName>
</protein>
<organism evidence="1 2">
    <name type="scientific">Cymbomonas tetramitiformis</name>
    <dbReference type="NCBI Taxonomy" id="36881"/>
    <lineage>
        <taxon>Eukaryota</taxon>
        <taxon>Viridiplantae</taxon>
        <taxon>Chlorophyta</taxon>
        <taxon>Pyramimonadophyceae</taxon>
        <taxon>Pyramimonadales</taxon>
        <taxon>Pyramimonadaceae</taxon>
        <taxon>Cymbomonas</taxon>
    </lineage>
</organism>
<dbReference type="EMBL" id="LGRX02010454">
    <property type="protein sequence ID" value="KAK3270348.1"/>
    <property type="molecule type" value="Genomic_DNA"/>
</dbReference>
<dbReference type="Proteomes" id="UP001190700">
    <property type="component" value="Unassembled WGS sequence"/>
</dbReference>
<evidence type="ECO:0000313" key="2">
    <source>
        <dbReference type="Proteomes" id="UP001190700"/>
    </source>
</evidence>
<comment type="caution">
    <text evidence="1">The sequence shown here is derived from an EMBL/GenBank/DDBJ whole genome shotgun (WGS) entry which is preliminary data.</text>
</comment>
<accession>A0AAE0L354</accession>
<proteinExistence type="predicted"/>
<sequence>MFVKKIDAAYPGKFDVVWNVADILNATVPDGAGWENPDTQEKSLWRKGAFEIMRLDNGDLLYSKVNEGAHLVDGKGGPEVTMTKATFNPPY</sequence>
<reference evidence="1 2" key="1">
    <citation type="journal article" date="2015" name="Genome Biol. Evol.">
        <title>Comparative Genomics of a Bacterivorous Green Alga Reveals Evolutionary Causalities and Consequences of Phago-Mixotrophic Mode of Nutrition.</title>
        <authorList>
            <person name="Burns J.A."/>
            <person name="Paasch A."/>
            <person name="Narechania A."/>
            <person name="Kim E."/>
        </authorList>
    </citation>
    <scope>NUCLEOTIDE SEQUENCE [LARGE SCALE GENOMIC DNA]</scope>
    <source>
        <strain evidence="1 2">PLY_AMNH</strain>
    </source>
</reference>